<keyword evidence="2" id="KW-0808">Transferase</keyword>
<dbReference type="EMBL" id="LT629792">
    <property type="protein sequence ID" value="SDT92284.1"/>
    <property type="molecule type" value="Genomic_DNA"/>
</dbReference>
<dbReference type="Gene3D" id="3.90.1510.10">
    <property type="entry name" value="Glycerate kinase, domain 2"/>
    <property type="match status" value="1"/>
</dbReference>
<dbReference type="GO" id="GO:0016301">
    <property type="term" value="F:kinase activity"/>
    <property type="evidence" value="ECO:0007669"/>
    <property type="project" value="UniProtKB-KW"/>
</dbReference>
<dbReference type="Proteomes" id="UP000198976">
    <property type="component" value="Chromosome I"/>
</dbReference>
<dbReference type="InterPro" id="IPR036129">
    <property type="entry name" value="Glycerate_kinase_sf"/>
</dbReference>
<dbReference type="SUPFAM" id="SSF110738">
    <property type="entry name" value="Glycerate kinase I"/>
    <property type="match status" value="1"/>
</dbReference>
<comment type="similarity">
    <text evidence="1">Belongs to the glycerate kinase type-1 family.</text>
</comment>
<name>A0ABY0V6Y9_9ACTO</name>
<protein>
    <submittedName>
        <fullName evidence="4">Glycerate kinase</fullName>
    </submittedName>
</protein>
<reference evidence="4 5" key="1">
    <citation type="submission" date="2016-10" db="EMBL/GenBank/DDBJ databases">
        <authorList>
            <person name="Varghese N."/>
            <person name="Submissions S."/>
        </authorList>
    </citation>
    <scope>NUCLEOTIDE SEQUENCE [LARGE SCALE GENOMIC DNA]</scope>
    <source>
        <strain evidence="4 5">DSM 9169</strain>
    </source>
</reference>
<evidence type="ECO:0000256" key="1">
    <source>
        <dbReference type="ARBA" id="ARBA00006284"/>
    </source>
</evidence>
<dbReference type="InterPro" id="IPR018197">
    <property type="entry name" value="Glycerate_kinase_RE-like"/>
</dbReference>
<organism evidence="4 5">
    <name type="scientific">Schaalia radingae</name>
    <dbReference type="NCBI Taxonomy" id="131110"/>
    <lineage>
        <taxon>Bacteria</taxon>
        <taxon>Bacillati</taxon>
        <taxon>Actinomycetota</taxon>
        <taxon>Actinomycetes</taxon>
        <taxon>Actinomycetales</taxon>
        <taxon>Actinomycetaceae</taxon>
        <taxon>Schaalia</taxon>
    </lineage>
</organism>
<dbReference type="RefSeq" id="WP_092648506.1">
    <property type="nucleotide sequence ID" value="NZ_LT629792.1"/>
</dbReference>
<keyword evidence="3 4" id="KW-0418">Kinase</keyword>
<evidence type="ECO:0000313" key="5">
    <source>
        <dbReference type="Proteomes" id="UP000198976"/>
    </source>
</evidence>
<dbReference type="Pfam" id="PF02595">
    <property type="entry name" value="Gly_kinase"/>
    <property type="match status" value="1"/>
</dbReference>
<dbReference type="PANTHER" id="PTHR21599">
    <property type="entry name" value="GLYCERATE KINASE"/>
    <property type="match status" value="1"/>
</dbReference>
<dbReference type="PANTHER" id="PTHR21599:SF0">
    <property type="entry name" value="GLYCERATE KINASE"/>
    <property type="match status" value="1"/>
</dbReference>
<proteinExistence type="inferred from homology"/>
<keyword evidence="5" id="KW-1185">Reference proteome</keyword>
<sequence>MRVLIVGHWFAPRALPALEAVARGIQRVRDAACEPIVFGPGPFVTSDRLIVRVPDSATSTRDAGRELRRLLDQGDTPVLEGGHTSCTDGGSEFLSAITSLPVDTYEQMEQALHRAQSDRRLREVVALASTRRSLLGFTSVLSTHADGTARHDQNLGLSSRLTRLFATHRDTTDVSRLEGSGAAGGAAGMLALCGGSIVPTGEALARTLNLDQRMEQADLVVILEPCAHDPLLHDTLIDTLTDHAGRHALPVVLVCESTTLSALEKAQWGIHGIIDTHPGALMPTCIAENEQDDYEVLEAAGMRLARTWIPGVENATI</sequence>
<dbReference type="InterPro" id="IPR004381">
    <property type="entry name" value="Glycerate_kinase"/>
</dbReference>
<evidence type="ECO:0000256" key="3">
    <source>
        <dbReference type="ARBA" id="ARBA00022777"/>
    </source>
</evidence>
<gene>
    <name evidence="4" type="ORF">SAMN04489714_0927</name>
</gene>
<evidence type="ECO:0000313" key="4">
    <source>
        <dbReference type="EMBL" id="SDT92284.1"/>
    </source>
</evidence>
<evidence type="ECO:0000256" key="2">
    <source>
        <dbReference type="ARBA" id="ARBA00022679"/>
    </source>
</evidence>
<dbReference type="Gene3D" id="3.40.50.10350">
    <property type="entry name" value="Glycerate kinase, domain 1"/>
    <property type="match status" value="1"/>
</dbReference>
<accession>A0ABY0V6Y9</accession>
<dbReference type="InterPro" id="IPR018193">
    <property type="entry name" value="Glyc_kinase_flavodox-like_fold"/>
</dbReference>